<evidence type="ECO:0000313" key="1">
    <source>
        <dbReference type="EMBL" id="MDC8755945.1"/>
    </source>
</evidence>
<accession>A0ABT5JT55</accession>
<evidence type="ECO:0000313" key="2">
    <source>
        <dbReference type="Proteomes" id="UP001216558"/>
    </source>
</evidence>
<sequence>MNAQSSQAGRVPSVGQFENTQGIADRMEALAIELRTMSDHELGTVPSKQTLAGLAGKIYSARRNVDEVFGMQGFAISPAWDIMLDLYQADCKGSQISVTSACIGAACPATTALRWLNALEEMLLIDRRPDSDDKRRFVVEISELGRLRVEQALRCHL</sequence>
<protein>
    <recommendedName>
        <fullName evidence="3">HTH marR-type domain-containing protein</fullName>
    </recommendedName>
</protein>
<reference evidence="1 2" key="1">
    <citation type="submission" date="2022-10" db="EMBL/GenBank/DDBJ databases">
        <title>Erythrobacter sp. sf7 Genome sequencing.</title>
        <authorList>
            <person name="Park S."/>
        </authorList>
    </citation>
    <scope>NUCLEOTIDE SEQUENCE [LARGE SCALE GENOMIC DNA]</scope>
    <source>
        <strain evidence="2">sf7</strain>
    </source>
</reference>
<name>A0ABT5JT55_9SPHN</name>
<dbReference type="SUPFAM" id="SSF46785">
    <property type="entry name" value="Winged helix' DNA-binding domain"/>
    <property type="match status" value="1"/>
</dbReference>
<organism evidence="1 2">
    <name type="scientific">Erythrobacter fulvus</name>
    <dbReference type="NCBI Taxonomy" id="2987523"/>
    <lineage>
        <taxon>Bacteria</taxon>
        <taxon>Pseudomonadati</taxon>
        <taxon>Pseudomonadota</taxon>
        <taxon>Alphaproteobacteria</taxon>
        <taxon>Sphingomonadales</taxon>
        <taxon>Erythrobacteraceae</taxon>
        <taxon>Erythrobacter/Porphyrobacter group</taxon>
        <taxon>Erythrobacter</taxon>
    </lineage>
</organism>
<gene>
    <name evidence="1" type="ORF">OIK40_14955</name>
</gene>
<dbReference type="InterPro" id="IPR036388">
    <property type="entry name" value="WH-like_DNA-bd_sf"/>
</dbReference>
<comment type="caution">
    <text evidence="1">The sequence shown here is derived from an EMBL/GenBank/DDBJ whole genome shotgun (WGS) entry which is preliminary data.</text>
</comment>
<evidence type="ECO:0008006" key="3">
    <source>
        <dbReference type="Google" id="ProtNLM"/>
    </source>
</evidence>
<dbReference type="EMBL" id="JAQQXQ010000017">
    <property type="protein sequence ID" value="MDC8755945.1"/>
    <property type="molecule type" value="Genomic_DNA"/>
</dbReference>
<dbReference type="InterPro" id="IPR036390">
    <property type="entry name" value="WH_DNA-bd_sf"/>
</dbReference>
<proteinExistence type="predicted"/>
<dbReference type="Gene3D" id="1.10.10.10">
    <property type="entry name" value="Winged helix-like DNA-binding domain superfamily/Winged helix DNA-binding domain"/>
    <property type="match status" value="1"/>
</dbReference>
<keyword evidence="2" id="KW-1185">Reference proteome</keyword>
<dbReference type="Proteomes" id="UP001216558">
    <property type="component" value="Unassembled WGS sequence"/>
</dbReference>